<dbReference type="AlphaFoldDB" id="A0A9W9EHI6"/>
<reference evidence="2" key="2">
    <citation type="journal article" date="2023" name="IMA Fungus">
        <title>Comparative genomic study of the Penicillium genus elucidates a diverse pangenome and 15 lateral gene transfer events.</title>
        <authorList>
            <person name="Petersen C."/>
            <person name="Sorensen T."/>
            <person name="Nielsen M.R."/>
            <person name="Sondergaard T.E."/>
            <person name="Sorensen J.L."/>
            <person name="Fitzpatrick D.A."/>
            <person name="Frisvad J.C."/>
            <person name="Nielsen K.L."/>
        </authorList>
    </citation>
    <scope>NUCLEOTIDE SEQUENCE</scope>
    <source>
        <strain evidence="2">IBT 34128</strain>
    </source>
</reference>
<comment type="caution">
    <text evidence="2">The sequence shown here is derived from an EMBL/GenBank/DDBJ whole genome shotgun (WGS) entry which is preliminary data.</text>
</comment>
<organism evidence="2 3">
    <name type="scientific">Penicillium alfredii</name>
    <dbReference type="NCBI Taxonomy" id="1506179"/>
    <lineage>
        <taxon>Eukaryota</taxon>
        <taxon>Fungi</taxon>
        <taxon>Dikarya</taxon>
        <taxon>Ascomycota</taxon>
        <taxon>Pezizomycotina</taxon>
        <taxon>Eurotiomycetes</taxon>
        <taxon>Eurotiomycetidae</taxon>
        <taxon>Eurotiales</taxon>
        <taxon>Aspergillaceae</taxon>
        <taxon>Penicillium</taxon>
    </lineage>
</organism>
<dbReference type="RefSeq" id="XP_056507123.1">
    <property type="nucleotide sequence ID" value="XM_056660625.1"/>
</dbReference>
<evidence type="ECO:0000313" key="3">
    <source>
        <dbReference type="Proteomes" id="UP001141434"/>
    </source>
</evidence>
<protein>
    <recommendedName>
        <fullName evidence="1">2EXR domain-containing protein</fullName>
    </recommendedName>
</protein>
<proteinExistence type="predicted"/>
<sequence length="67" mass="7844">MATVFNLFPSLPTEIRLLIWRACLPSRFQPTIMFNHCLLDCNVSYVNDTCHRFMYLIRSTNPTAYSV</sequence>
<dbReference type="InterPro" id="IPR045518">
    <property type="entry name" value="2EXR"/>
</dbReference>
<dbReference type="Proteomes" id="UP001141434">
    <property type="component" value="Unassembled WGS sequence"/>
</dbReference>
<feature type="domain" description="2EXR" evidence="1">
    <location>
        <begin position="5"/>
        <end position="31"/>
    </location>
</feature>
<evidence type="ECO:0000259" key="1">
    <source>
        <dbReference type="Pfam" id="PF20150"/>
    </source>
</evidence>
<dbReference type="Pfam" id="PF20150">
    <property type="entry name" value="2EXR"/>
    <property type="match status" value="1"/>
</dbReference>
<keyword evidence="3" id="KW-1185">Reference proteome</keyword>
<dbReference type="OrthoDB" id="3540486at2759"/>
<dbReference type="EMBL" id="JAPMSZ010000012">
    <property type="protein sequence ID" value="KAJ5081836.1"/>
    <property type="molecule type" value="Genomic_DNA"/>
</dbReference>
<reference evidence="2" key="1">
    <citation type="submission" date="2022-11" db="EMBL/GenBank/DDBJ databases">
        <authorList>
            <person name="Petersen C."/>
        </authorList>
    </citation>
    <scope>NUCLEOTIDE SEQUENCE</scope>
    <source>
        <strain evidence="2">IBT 34128</strain>
    </source>
</reference>
<evidence type="ECO:0000313" key="2">
    <source>
        <dbReference type="EMBL" id="KAJ5081836.1"/>
    </source>
</evidence>
<name>A0A9W9EHI6_9EURO</name>
<gene>
    <name evidence="2" type="ORF">NUU61_010100</name>
</gene>
<accession>A0A9W9EHI6</accession>
<dbReference type="GeneID" id="81399794"/>